<dbReference type="GO" id="GO:0032039">
    <property type="term" value="C:integrator complex"/>
    <property type="evidence" value="ECO:0007669"/>
    <property type="project" value="TreeGrafter"/>
</dbReference>
<dbReference type="PANTHER" id="PTHR12955">
    <property type="entry name" value="SARCOMA ANTIGEN NY-SAR-95-RELATED"/>
    <property type="match status" value="1"/>
</dbReference>
<sequence>MSFALQQQKMFPANHKTVFVLDHTPYFGISCENVLEFEFMKGRTPSFIPMTPISKTLWTSSLESAIEYCRIVWDLFPTGKLVRFFASDSIAHIINTWSTSQQSLNHIMNGCALLGVPPAHHSLRDVPPPDYTVLHGLRAALEVVCEPTDYQLEISKFIGGPVINRCRVICITSARDNESMNRLEEIFLKVLNQQNSNVSGKDKLLPINHCHLVIINTFPVTIESSVTNHAPKNLSPLLTTEVHSINAPLIPNKLSSLILEHYDLASTTVTGIPMKEEQSASSSANYDVEIFHASSAHTAILKGNPADSAAIRTVKEGLEYETVSAVVTLKWCTPRGVTGNELQNCTAMHRITPVDVNSRPSLCLINFLLNGRSVMLEMPRKAGGKITSHLLAAHGGEIFVHTLCTARSVLEDPPSISEGCGGRVTDYRIPDFGLLIKQNTLLPIKAKSSGERLKPLHRVKDRLFRTTKYWPLTITSTLLFNLKQYIDPVPALIVKDEMLDEDMYTCKKVFCNLVALEASMEPLHPQNSGQRMKGQKREEQYKAMWNELELFIRCNIHSKKHKMVYDCLCELHTFNFDEDKANGKQPKDLNETRNQLENIGPTKDENTQRASVIRATTDSPMSPPPLTNLTPPFSRQNSSKGSMYNNHRTLYEIFANMAEKSKTRPDFAGRQGDSLVAKLYPNLKSDDRGPRSDASKEME</sequence>
<feature type="compositionally biased region" description="Basic and acidic residues" evidence="18">
    <location>
        <begin position="684"/>
        <end position="699"/>
    </location>
</feature>
<dbReference type="GO" id="GO:0051642">
    <property type="term" value="P:centrosome localization"/>
    <property type="evidence" value="ECO:0007669"/>
    <property type="project" value="TreeGrafter"/>
</dbReference>
<proteinExistence type="inferred from homology"/>
<keyword evidence="11" id="KW-0539">Nucleus</keyword>
<keyword evidence="6" id="KW-0132">Cell division</keyword>
<evidence type="ECO:0000256" key="10">
    <source>
        <dbReference type="ARBA" id="ARBA00023054"/>
    </source>
</evidence>
<accession>N6UCT2</accession>
<dbReference type="EMBL" id="KB632186">
    <property type="protein sequence ID" value="ERL89743.1"/>
    <property type="molecule type" value="Genomic_DNA"/>
</dbReference>
<keyword evidence="8" id="KW-0221">Differentiation</keyword>
<keyword evidence="10" id="KW-0175">Coiled coil</keyword>
<dbReference type="OrthoDB" id="5844105at2759"/>
<dbReference type="PANTHER" id="PTHR12955:SF1">
    <property type="entry name" value="INTEGRATOR COMPLEX SUBUNIT 13"/>
    <property type="match status" value="1"/>
</dbReference>
<evidence type="ECO:0000256" key="5">
    <source>
        <dbReference type="ARBA" id="ARBA00022490"/>
    </source>
</evidence>
<keyword evidence="4" id="KW-0217">Developmental protein</keyword>
<evidence type="ECO:0000256" key="12">
    <source>
        <dbReference type="ARBA" id="ARBA00023254"/>
    </source>
</evidence>
<evidence type="ECO:0000256" key="15">
    <source>
        <dbReference type="ARBA" id="ARBA00032585"/>
    </source>
</evidence>
<evidence type="ECO:0000256" key="6">
    <source>
        <dbReference type="ARBA" id="ARBA00022618"/>
    </source>
</evidence>
<dbReference type="GO" id="GO:0051321">
    <property type="term" value="P:meiotic cell cycle"/>
    <property type="evidence" value="ECO:0007669"/>
    <property type="project" value="UniProtKB-KW"/>
</dbReference>
<evidence type="ECO:0000256" key="2">
    <source>
        <dbReference type="ARBA" id="ARBA00004556"/>
    </source>
</evidence>
<protein>
    <recommendedName>
        <fullName evidence="3">Protein asunder</fullName>
    </recommendedName>
    <alternativeName>
        <fullName evidence="15">Cell cycle regulator Mat89Bb</fullName>
    </alternativeName>
    <alternativeName>
        <fullName evidence="14">Set apart in position or space protein</fullName>
    </alternativeName>
</protein>
<reference evidence="19 21" key="1">
    <citation type="journal article" date="2013" name="Genome Biol.">
        <title>Draft genome of the mountain pine beetle, Dendroctonus ponderosae Hopkins, a major forest pest.</title>
        <authorList>
            <person name="Keeling C.I."/>
            <person name="Yuen M.M."/>
            <person name="Liao N.Y."/>
            <person name="Docking T.R."/>
            <person name="Chan S.K."/>
            <person name="Taylor G.A."/>
            <person name="Palmquist D.L."/>
            <person name="Jackman S.D."/>
            <person name="Nguyen A."/>
            <person name="Li M."/>
            <person name="Henderson H."/>
            <person name="Janes J.K."/>
            <person name="Zhao Y."/>
            <person name="Pandoh P."/>
            <person name="Moore R."/>
            <person name="Sperling F.A."/>
            <person name="Huber D.P."/>
            <person name="Birol I."/>
            <person name="Jones S.J."/>
            <person name="Bohlmann J."/>
        </authorList>
    </citation>
    <scope>NUCLEOTIDE SEQUENCE</scope>
</reference>
<evidence type="ECO:0000256" key="4">
    <source>
        <dbReference type="ARBA" id="ARBA00022473"/>
    </source>
</evidence>
<name>N6UCT2_DENPD</name>
<evidence type="ECO:0000256" key="3">
    <source>
        <dbReference type="ARBA" id="ARBA00020501"/>
    </source>
</evidence>
<dbReference type="GO" id="GO:0048471">
    <property type="term" value="C:perinuclear region of cytoplasm"/>
    <property type="evidence" value="ECO:0007669"/>
    <property type="project" value="UniProtKB-SubCell"/>
</dbReference>
<dbReference type="GO" id="GO:0030154">
    <property type="term" value="P:cell differentiation"/>
    <property type="evidence" value="ECO:0007669"/>
    <property type="project" value="UniProtKB-KW"/>
</dbReference>
<evidence type="ECO:0000313" key="21">
    <source>
        <dbReference type="Proteomes" id="UP000030742"/>
    </source>
</evidence>
<dbReference type="AlphaFoldDB" id="N6UCT2"/>
<keyword evidence="7" id="KW-0498">Mitosis</keyword>
<keyword evidence="12" id="KW-0469">Meiosis</keyword>
<evidence type="ECO:0000256" key="11">
    <source>
        <dbReference type="ARBA" id="ARBA00023242"/>
    </source>
</evidence>
<gene>
    <name evidence="20" type="ORF">D910_07104</name>
    <name evidence="19" type="ORF">YQE_06911</name>
</gene>
<feature type="region of interest" description="Disordered" evidence="18">
    <location>
        <begin position="616"/>
        <end position="642"/>
    </location>
</feature>
<dbReference type="InterPro" id="IPR019355">
    <property type="entry name" value="Cell_cycle_regulator_Mat89Bb"/>
</dbReference>
<dbReference type="EMBL" id="KB740975">
    <property type="protein sequence ID" value="ENN76457.1"/>
    <property type="molecule type" value="Genomic_DNA"/>
</dbReference>
<keyword evidence="13" id="KW-0131">Cell cycle</keyword>
<evidence type="ECO:0000256" key="14">
    <source>
        <dbReference type="ARBA" id="ARBA00030658"/>
    </source>
</evidence>
<dbReference type="GO" id="GO:0051301">
    <property type="term" value="P:cell division"/>
    <property type="evidence" value="ECO:0007669"/>
    <property type="project" value="UniProtKB-KW"/>
</dbReference>
<keyword evidence="9" id="KW-0744">Spermatogenesis</keyword>
<dbReference type="HOGENOM" id="CLU_012654_1_0_1"/>
<dbReference type="GO" id="GO:0007346">
    <property type="term" value="P:regulation of mitotic cell cycle"/>
    <property type="evidence" value="ECO:0007669"/>
    <property type="project" value="TreeGrafter"/>
</dbReference>
<dbReference type="Proteomes" id="UP000030742">
    <property type="component" value="Unassembled WGS sequence"/>
</dbReference>
<evidence type="ECO:0000256" key="1">
    <source>
        <dbReference type="ARBA" id="ARBA00004123"/>
    </source>
</evidence>
<comment type="subcellular location">
    <subcellularLocation>
        <location evidence="2">Cytoplasm</location>
        <location evidence="2">Perinuclear region</location>
    </subcellularLocation>
    <subcellularLocation>
        <location evidence="1">Nucleus</location>
    </subcellularLocation>
</comment>
<dbReference type="OMA" id="NCTAMHR"/>
<evidence type="ECO:0000256" key="7">
    <source>
        <dbReference type="ARBA" id="ARBA00022776"/>
    </source>
</evidence>
<keyword evidence="5" id="KW-0963">Cytoplasm</keyword>
<dbReference type="GO" id="GO:0007283">
    <property type="term" value="P:spermatogenesis"/>
    <property type="evidence" value="ECO:0007669"/>
    <property type="project" value="UniProtKB-KW"/>
</dbReference>
<feature type="non-terminal residue" evidence="19">
    <location>
        <position position="1"/>
    </location>
</feature>
<feature type="compositionally biased region" description="Polar residues" evidence="18">
    <location>
        <begin position="627"/>
        <end position="642"/>
    </location>
</feature>
<comment type="similarity">
    <text evidence="16">Belongs to the Integrator subunit 13 family.</text>
</comment>
<organism evidence="19">
    <name type="scientific">Dendroctonus ponderosae</name>
    <name type="common">Mountain pine beetle</name>
    <dbReference type="NCBI Taxonomy" id="77166"/>
    <lineage>
        <taxon>Eukaryota</taxon>
        <taxon>Metazoa</taxon>
        <taxon>Ecdysozoa</taxon>
        <taxon>Arthropoda</taxon>
        <taxon>Hexapoda</taxon>
        <taxon>Insecta</taxon>
        <taxon>Pterygota</taxon>
        <taxon>Neoptera</taxon>
        <taxon>Endopterygota</taxon>
        <taxon>Coleoptera</taxon>
        <taxon>Polyphaga</taxon>
        <taxon>Cucujiformia</taxon>
        <taxon>Curculionidae</taxon>
        <taxon>Scolytinae</taxon>
        <taxon>Dendroctonus</taxon>
    </lineage>
</organism>
<evidence type="ECO:0000256" key="17">
    <source>
        <dbReference type="ARBA" id="ARBA00065185"/>
    </source>
</evidence>
<evidence type="ECO:0000256" key="13">
    <source>
        <dbReference type="ARBA" id="ARBA00023306"/>
    </source>
</evidence>
<dbReference type="STRING" id="77166.N6UCT2"/>
<dbReference type="Pfam" id="PF10221">
    <property type="entry name" value="Mat89Bb"/>
    <property type="match status" value="1"/>
</dbReference>
<evidence type="ECO:0000256" key="8">
    <source>
        <dbReference type="ARBA" id="ARBA00022782"/>
    </source>
</evidence>
<evidence type="ECO:0000313" key="20">
    <source>
        <dbReference type="EMBL" id="ERL89743.1"/>
    </source>
</evidence>
<evidence type="ECO:0000256" key="9">
    <source>
        <dbReference type="ARBA" id="ARBA00022871"/>
    </source>
</evidence>
<evidence type="ECO:0000313" key="19">
    <source>
        <dbReference type="EMBL" id="ENN76457.1"/>
    </source>
</evidence>
<evidence type="ECO:0000256" key="18">
    <source>
        <dbReference type="SAM" id="MobiDB-lite"/>
    </source>
</evidence>
<feature type="region of interest" description="Disordered" evidence="18">
    <location>
        <begin position="662"/>
        <end position="699"/>
    </location>
</feature>
<comment type="subunit">
    <text evidence="17">Belongs to the multiprotein complex Integrator, at least composed of IntS1, IntS2, IntS3, IntS4, omd/IntS5, IntS6, defl/IntS7, IntS8, IntS9, IntS10, IntS11, IntS12, asun/IntS13, IntS14 and IntS15. The core complex associates with protein phosphatase 2A subunits mts/PP2A and Pp2A-29B, to form the Integrator-PP2A (INTAC) complex.</text>
</comment>
<evidence type="ECO:0000256" key="16">
    <source>
        <dbReference type="ARBA" id="ARBA00061603"/>
    </source>
</evidence>